<gene>
    <name evidence="2" type="ORF">rCG_63421</name>
</gene>
<dbReference type="EMBL" id="CH473964">
    <property type="protein sequence ID" value="EDM01391.1"/>
    <property type="molecule type" value="Genomic_DNA"/>
</dbReference>
<proteinExistence type="predicted"/>
<evidence type="ECO:0000313" key="2">
    <source>
        <dbReference type="EMBL" id="EDM01391.1"/>
    </source>
</evidence>
<name>A6IN48_RAT</name>
<dbReference type="AlphaFoldDB" id="A6IN48"/>
<reference evidence="2 3" key="1">
    <citation type="submission" date="2005-09" db="EMBL/GenBank/DDBJ databases">
        <authorList>
            <person name="Mural R.J."/>
            <person name="Li P.W."/>
            <person name="Adams M.D."/>
            <person name="Amanatides P.G."/>
            <person name="Baden-Tillson H."/>
            <person name="Barnstead M."/>
            <person name="Chin S.H."/>
            <person name="Dew I."/>
            <person name="Evans C.A."/>
            <person name="Ferriera S."/>
            <person name="Flanigan M."/>
            <person name="Fosler C."/>
            <person name="Glodek A."/>
            <person name="Gu Z."/>
            <person name="Holt R.A."/>
            <person name="Jennings D."/>
            <person name="Kraft C.L."/>
            <person name="Lu F."/>
            <person name="Nguyen T."/>
            <person name="Nusskern D.R."/>
            <person name="Pfannkoch C.M."/>
            <person name="Sitter C."/>
            <person name="Sutton G.G."/>
            <person name="Venter J.C."/>
            <person name="Wang Z."/>
            <person name="Woodage T."/>
            <person name="Zheng X.H."/>
            <person name="Zhong F."/>
        </authorList>
    </citation>
    <scope>NUCLEOTIDE SEQUENCE [LARGE SCALE GENOMIC DNA]</scope>
    <source>
        <strain>BN</strain>
        <strain evidence="3">Sprague-Dawley</strain>
    </source>
</reference>
<accession>A6IN48</accession>
<dbReference type="Proteomes" id="UP000234681">
    <property type="component" value="Chromosome 4"/>
</dbReference>
<protein>
    <submittedName>
        <fullName evidence="2">RCG63421</fullName>
    </submittedName>
</protein>
<evidence type="ECO:0000313" key="3">
    <source>
        <dbReference type="Proteomes" id="UP000234681"/>
    </source>
</evidence>
<organism evidence="2 3">
    <name type="scientific">Rattus norvegicus</name>
    <name type="common">Rat</name>
    <dbReference type="NCBI Taxonomy" id="10116"/>
    <lineage>
        <taxon>Eukaryota</taxon>
        <taxon>Metazoa</taxon>
        <taxon>Chordata</taxon>
        <taxon>Craniata</taxon>
        <taxon>Vertebrata</taxon>
        <taxon>Euteleostomi</taxon>
        <taxon>Mammalia</taxon>
        <taxon>Eutheria</taxon>
        <taxon>Euarchontoglires</taxon>
        <taxon>Glires</taxon>
        <taxon>Rodentia</taxon>
        <taxon>Myomorpha</taxon>
        <taxon>Muroidea</taxon>
        <taxon>Muridae</taxon>
        <taxon>Murinae</taxon>
        <taxon>Rattus</taxon>
    </lineage>
</organism>
<sequence length="49" mass="5467">MKLFPSLLSVGNRKTTEAPGKKRSGSALTYAFSYLRPHSISPHHKRLEA</sequence>
<feature type="region of interest" description="Disordered" evidence="1">
    <location>
        <begin position="1"/>
        <end position="24"/>
    </location>
</feature>
<evidence type="ECO:0000256" key="1">
    <source>
        <dbReference type="SAM" id="MobiDB-lite"/>
    </source>
</evidence>